<protein>
    <submittedName>
        <fullName evidence="2">Uncharacterized protein</fullName>
    </submittedName>
</protein>
<organism evidence="2 3">
    <name type="scientific">Burkholderia aenigmatica</name>
    <dbReference type="NCBI Taxonomy" id="2015348"/>
    <lineage>
        <taxon>Bacteria</taxon>
        <taxon>Pseudomonadati</taxon>
        <taxon>Pseudomonadota</taxon>
        <taxon>Betaproteobacteria</taxon>
        <taxon>Burkholderiales</taxon>
        <taxon>Burkholderiaceae</taxon>
        <taxon>Burkholderia</taxon>
        <taxon>Burkholderia cepacia complex</taxon>
    </lineage>
</organism>
<keyword evidence="3" id="KW-1185">Reference proteome</keyword>
<name>A0ABY6XVM5_9BURK</name>
<comment type="caution">
    <text evidence="2">The sequence shown here is derived from an EMBL/GenBank/DDBJ whole genome shotgun (WGS) entry which is preliminary data.</text>
</comment>
<sequence>MCRTKSIGYEVILDALARSNGLTVRELCDALKAPYHIVRPMIQEIRSWPKKTIYISGWKPVGDGQPVAVYSKGSKEDAKRKPKLSNSDRAKRYRKQLKERDLRAADRYVTDKILKELAQPIFRHPQDVAFFGKPPVICPTKIIGHLHMQPMAVEQDEMEEV</sequence>
<gene>
    <name evidence="2" type="ORF">BLA17378_04534</name>
</gene>
<evidence type="ECO:0000256" key="1">
    <source>
        <dbReference type="SAM" id="MobiDB-lite"/>
    </source>
</evidence>
<evidence type="ECO:0000313" key="2">
    <source>
        <dbReference type="EMBL" id="VWC90453.1"/>
    </source>
</evidence>
<proteinExistence type="predicted"/>
<dbReference type="Proteomes" id="UP000494120">
    <property type="component" value="Unassembled WGS sequence"/>
</dbReference>
<evidence type="ECO:0000313" key="3">
    <source>
        <dbReference type="Proteomes" id="UP000494120"/>
    </source>
</evidence>
<accession>A0ABY6XVM5</accession>
<dbReference type="EMBL" id="CABVQG010000016">
    <property type="protein sequence ID" value="VWC90453.1"/>
    <property type="molecule type" value="Genomic_DNA"/>
</dbReference>
<feature type="region of interest" description="Disordered" evidence="1">
    <location>
        <begin position="69"/>
        <end position="92"/>
    </location>
</feature>
<dbReference type="RefSeq" id="WP_174958606.1">
    <property type="nucleotide sequence ID" value="NZ_CABVQG010000016.1"/>
</dbReference>
<reference evidence="2 3" key="1">
    <citation type="submission" date="2019-09" db="EMBL/GenBank/DDBJ databases">
        <authorList>
            <person name="Depoorter E."/>
        </authorList>
    </citation>
    <scope>NUCLEOTIDE SEQUENCE [LARGE SCALE GENOMIC DNA]</scope>
    <source>
        <strain evidence="2 3">R-17378</strain>
    </source>
</reference>